<keyword evidence="3" id="KW-1185">Reference proteome</keyword>
<proteinExistence type="predicted"/>
<gene>
    <name evidence="2" type="ORF">AK812_SmicGene10640</name>
</gene>
<feature type="chain" id="PRO_5012548182" description="ISXO2-like transposase domain-containing protein" evidence="1">
    <location>
        <begin position="17"/>
        <end position="362"/>
    </location>
</feature>
<name>A0A1Q9EFA5_SYMMI</name>
<organism evidence="2 3">
    <name type="scientific">Symbiodinium microadriaticum</name>
    <name type="common">Dinoflagellate</name>
    <name type="synonym">Zooxanthella microadriatica</name>
    <dbReference type="NCBI Taxonomy" id="2951"/>
    <lineage>
        <taxon>Eukaryota</taxon>
        <taxon>Sar</taxon>
        <taxon>Alveolata</taxon>
        <taxon>Dinophyceae</taxon>
        <taxon>Suessiales</taxon>
        <taxon>Symbiodiniaceae</taxon>
        <taxon>Symbiodinium</taxon>
    </lineage>
</organism>
<accession>A0A1Q9EFA5</accession>
<feature type="signal peptide" evidence="1">
    <location>
        <begin position="1"/>
        <end position="16"/>
    </location>
</feature>
<dbReference type="AlphaFoldDB" id="A0A1Q9EFA5"/>
<evidence type="ECO:0000313" key="2">
    <source>
        <dbReference type="EMBL" id="OLQ06110.1"/>
    </source>
</evidence>
<keyword evidence="1" id="KW-0732">Signal</keyword>
<sequence length="362" mass="39475">MMVVVVVVMLEVVVVAVAVAEAAATVVVVVAVPVTDGDGDGNEDCYEVDDGDAMVMIATNAAISFAEYFGYEEGEALVLCDFEAMSDVGCMQHTSQQEFHATGLECIGRNCWSGAVPVDGGDEIEYGAERSARGLLVDPKVIRESIGERRKFWFRMAPRSALSVLVWELVVITADAAGLSLTVKQLQIFGLAQRPDDAGNGLRVHVFPLSLANTSLRAVSPVEDLVRVRACGGMQSINTAKCDALVSDGARVYPSVADSLGVPHYHVSHGAGVWRKMFRRRRKPAIQAHSGTIDNFWKQLQECMPAMLAKSVAGSPPQANPELMSYVFQFVLRYHHEGNMLSLMRLLGKFLCEKHFAHLDWC</sequence>
<comment type="caution">
    <text evidence="2">The sequence shown here is derived from an EMBL/GenBank/DDBJ whole genome shotgun (WGS) entry which is preliminary data.</text>
</comment>
<evidence type="ECO:0008006" key="4">
    <source>
        <dbReference type="Google" id="ProtNLM"/>
    </source>
</evidence>
<dbReference type="EMBL" id="LSRX01000167">
    <property type="protein sequence ID" value="OLQ06110.1"/>
    <property type="molecule type" value="Genomic_DNA"/>
</dbReference>
<reference evidence="2 3" key="1">
    <citation type="submission" date="2016-02" db="EMBL/GenBank/DDBJ databases">
        <title>Genome analysis of coral dinoflagellate symbionts highlights evolutionary adaptations to a symbiotic lifestyle.</title>
        <authorList>
            <person name="Aranda M."/>
            <person name="Li Y."/>
            <person name="Liew Y.J."/>
            <person name="Baumgarten S."/>
            <person name="Simakov O."/>
            <person name="Wilson M."/>
            <person name="Piel J."/>
            <person name="Ashoor H."/>
            <person name="Bougouffa S."/>
            <person name="Bajic V.B."/>
            <person name="Ryu T."/>
            <person name="Ravasi T."/>
            <person name="Bayer T."/>
            <person name="Micklem G."/>
            <person name="Kim H."/>
            <person name="Bhak J."/>
            <person name="Lajeunesse T.C."/>
            <person name="Voolstra C.R."/>
        </authorList>
    </citation>
    <scope>NUCLEOTIDE SEQUENCE [LARGE SCALE GENOMIC DNA]</scope>
    <source>
        <strain evidence="2 3">CCMP2467</strain>
    </source>
</reference>
<evidence type="ECO:0000313" key="3">
    <source>
        <dbReference type="Proteomes" id="UP000186817"/>
    </source>
</evidence>
<dbReference type="Proteomes" id="UP000186817">
    <property type="component" value="Unassembled WGS sequence"/>
</dbReference>
<evidence type="ECO:0000256" key="1">
    <source>
        <dbReference type="SAM" id="SignalP"/>
    </source>
</evidence>
<protein>
    <recommendedName>
        <fullName evidence="4">ISXO2-like transposase domain-containing protein</fullName>
    </recommendedName>
</protein>